<dbReference type="EMBL" id="ADLS01000024">
    <property type="protein sequence ID" value="EGX69385.1"/>
    <property type="molecule type" value="Genomic_DNA"/>
</dbReference>
<gene>
    <name evidence="1" type="ORF">HMPREF9452_01831</name>
</gene>
<accession>G1WKG8</accession>
<sequence length="45" mass="4919">MARGSIKLVVDYIGTLSVNLCSTPTEPTSGFNIECSARFNERGPW</sequence>
<comment type="caution">
    <text evidence="1">The sequence shown here is derived from an EMBL/GenBank/DDBJ whole genome shotgun (WGS) entry which is preliminary data.</text>
</comment>
<reference evidence="1 2" key="1">
    <citation type="submission" date="2011-06" db="EMBL/GenBank/DDBJ databases">
        <title>The Genome Sequence of Collinsella tanakaei YIT 12063.</title>
        <authorList>
            <consortium name="The Broad Institute Genome Sequencing Platform"/>
            <person name="Earl A."/>
            <person name="Ward D."/>
            <person name="Feldgarden M."/>
            <person name="Gevers D."/>
            <person name="Morotomi M."/>
            <person name="Young S.K."/>
            <person name="Zeng Q."/>
            <person name="Gargeya S."/>
            <person name="Fitzgerald M."/>
            <person name="Haas B."/>
            <person name="Abouelleil A."/>
            <person name="Alvarado L."/>
            <person name="Arachchi H.M."/>
            <person name="Berlin A."/>
            <person name="Brown A."/>
            <person name="Chapman S.B."/>
            <person name="Chen Z."/>
            <person name="Dunbar C."/>
            <person name="Freedman E."/>
            <person name="Gearin G."/>
            <person name="Gellesch M."/>
            <person name="Goldberg J."/>
            <person name="Griggs A."/>
            <person name="Gujja S."/>
            <person name="Heiman D."/>
            <person name="Howarth C."/>
            <person name="Larson L."/>
            <person name="Lui A."/>
            <person name="MacDonald P.J.P."/>
            <person name="Mehta T."/>
            <person name="Montmayeur A."/>
            <person name="Murphy C."/>
            <person name="Neiman D."/>
            <person name="Pearson M."/>
            <person name="Priest M."/>
            <person name="Roberts A."/>
            <person name="Saif S."/>
            <person name="Shea T."/>
            <person name="Shenoy N."/>
            <person name="Sisk P."/>
            <person name="Stolte C."/>
            <person name="Sykes S."/>
            <person name="Wortman J."/>
            <person name="Nusbaum C."/>
            <person name="Birren B."/>
        </authorList>
    </citation>
    <scope>NUCLEOTIDE SEQUENCE [LARGE SCALE GENOMIC DNA]</scope>
    <source>
        <strain evidence="1 2">YIT 12063</strain>
    </source>
</reference>
<name>G1WKG8_9ACTN</name>
<dbReference type="AlphaFoldDB" id="G1WKG8"/>
<protein>
    <submittedName>
        <fullName evidence="1">Uncharacterized protein</fullName>
    </submittedName>
</protein>
<proteinExistence type="predicted"/>
<organism evidence="1 2">
    <name type="scientific">Collinsella tanakaei YIT 12063</name>
    <dbReference type="NCBI Taxonomy" id="742742"/>
    <lineage>
        <taxon>Bacteria</taxon>
        <taxon>Bacillati</taxon>
        <taxon>Actinomycetota</taxon>
        <taxon>Coriobacteriia</taxon>
        <taxon>Coriobacteriales</taxon>
        <taxon>Coriobacteriaceae</taxon>
        <taxon>Collinsella</taxon>
    </lineage>
</organism>
<keyword evidence="2" id="KW-1185">Reference proteome</keyword>
<dbReference type="HOGENOM" id="CLU_3198519_0_0_11"/>
<dbReference type="Proteomes" id="UP000004830">
    <property type="component" value="Unassembled WGS sequence"/>
</dbReference>
<evidence type="ECO:0000313" key="2">
    <source>
        <dbReference type="Proteomes" id="UP000004830"/>
    </source>
</evidence>
<dbReference type="STRING" id="742742.HMPREF9452_01831"/>
<evidence type="ECO:0000313" key="1">
    <source>
        <dbReference type="EMBL" id="EGX69385.1"/>
    </source>
</evidence>